<sequence length="282" mass="33118">MKQPNSRCLYVAHRLRWSETREKMREIMDLILAPKLQKETCNLLRVLVSEFHMMFAELFPSERFTPKSHNFVHYGTIFQFSGPIRNLSTIRFEAKHKNKKKEANATTSRRNITHTLCIKEQLSLCYRLMTHKGLESNNSYGMNEYVEHVSLCHDYILFKSTLPYDFNNACLIMKWVEVHGQTYRKGTCVVIRCKEHYLYDSLPVFGLVKSILRNKKDRICLICQIILTLNFDTYLHAYVVQKSEQIECVIIDELLTPFPAILVSLGKDLTHHKLYVTLKHAL</sequence>
<dbReference type="AlphaFoldDB" id="A0A151WU18"/>
<organism evidence="1 2">
    <name type="scientific">Mycetomoellerius zeteki</name>
    <dbReference type="NCBI Taxonomy" id="64791"/>
    <lineage>
        <taxon>Eukaryota</taxon>
        <taxon>Metazoa</taxon>
        <taxon>Ecdysozoa</taxon>
        <taxon>Arthropoda</taxon>
        <taxon>Hexapoda</taxon>
        <taxon>Insecta</taxon>
        <taxon>Pterygota</taxon>
        <taxon>Neoptera</taxon>
        <taxon>Endopterygota</taxon>
        <taxon>Hymenoptera</taxon>
        <taxon>Apocrita</taxon>
        <taxon>Aculeata</taxon>
        <taxon>Formicoidea</taxon>
        <taxon>Formicidae</taxon>
        <taxon>Myrmicinae</taxon>
        <taxon>Mycetomoellerius</taxon>
    </lineage>
</organism>
<gene>
    <name evidence="1" type="ORF">ALC60_09501</name>
</gene>
<dbReference type="Proteomes" id="UP000075809">
    <property type="component" value="Unassembled WGS sequence"/>
</dbReference>
<name>A0A151WU18_9HYME</name>
<dbReference type="EMBL" id="KQ982743">
    <property type="protein sequence ID" value="KYQ51400.1"/>
    <property type="molecule type" value="Genomic_DNA"/>
</dbReference>
<accession>A0A151WU18</accession>
<proteinExistence type="predicted"/>
<evidence type="ECO:0000313" key="1">
    <source>
        <dbReference type="EMBL" id="KYQ51400.1"/>
    </source>
</evidence>
<protein>
    <submittedName>
        <fullName evidence="1">Uncharacterized protein</fullName>
    </submittedName>
</protein>
<reference evidence="1 2" key="1">
    <citation type="submission" date="2015-09" db="EMBL/GenBank/DDBJ databases">
        <title>Trachymyrmex zeteki WGS genome.</title>
        <authorList>
            <person name="Nygaard S."/>
            <person name="Hu H."/>
            <person name="Boomsma J."/>
            <person name="Zhang G."/>
        </authorList>
    </citation>
    <scope>NUCLEOTIDE SEQUENCE [LARGE SCALE GENOMIC DNA]</scope>
    <source>
        <strain evidence="1">Tzet28-1</strain>
        <tissue evidence="1">Whole body</tissue>
    </source>
</reference>
<keyword evidence="2" id="KW-1185">Reference proteome</keyword>
<dbReference type="STRING" id="64791.A0A151WU18"/>
<evidence type="ECO:0000313" key="2">
    <source>
        <dbReference type="Proteomes" id="UP000075809"/>
    </source>
</evidence>